<gene>
    <name evidence="3" type="ORF">HII31_10068</name>
</gene>
<keyword evidence="2" id="KW-0732">Signal</keyword>
<dbReference type="SUPFAM" id="SSF57095">
    <property type="entry name" value="Scorpion toxin-like"/>
    <property type="match status" value="1"/>
</dbReference>
<protein>
    <recommendedName>
        <fullName evidence="5">Invertebrate defensins family profile domain-containing protein</fullName>
    </recommendedName>
</protein>
<dbReference type="Proteomes" id="UP000660729">
    <property type="component" value="Unassembled WGS sequence"/>
</dbReference>
<dbReference type="AlphaFoldDB" id="A0A8H6RE64"/>
<dbReference type="OrthoDB" id="3648763at2759"/>
<evidence type="ECO:0008006" key="5">
    <source>
        <dbReference type="Google" id="ProtNLM"/>
    </source>
</evidence>
<dbReference type="InterPro" id="IPR036574">
    <property type="entry name" value="Scorpion_toxin-like_sf"/>
</dbReference>
<evidence type="ECO:0000256" key="1">
    <source>
        <dbReference type="ARBA" id="ARBA00007085"/>
    </source>
</evidence>
<proteinExistence type="inferred from homology"/>
<evidence type="ECO:0000313" key="3">
    <source>
        <dbReference type="EMBL" id="KAF7188406.1"/>
    </source>
</evidence>
<evidence type="ECO:0000313" key="4">
    <source>
        <dbReference type="Proteomes" id="UP000660729"/>
    </source>
</evidence>
<dbReference type="EMBL" id="JABCIY010000209">
    <property type="protein sequence ID" value="KAF7188406.1"/>
    <property type="molecule type" value="Genomic_DNA"/>
</dbReference>
<reference evidence="3" key="1">
    <citation type="submission" date="2020-04" db="EMBL/GenBank/DDBJ databases">
        <title>Draft genome resource of the tomato pathogen Pseudocercospora fuligena.</title>
        <authorList>
            <person name="Zaccaron A."/>
        </authorList>
    </citation>
    <scope>NUCLEOTIDE SEQUENCE</scope>
    <source>
        <strain evidence="3">PF001</strain>
    </source>
</reference>
<keyword evidence="4" id="KW-1185">Reference proteome</keyword>
<accession>A0A8H6RE64</accession>
<feature type="signal peptide" evidence="2">
    <location>
        <begin position="1"/>
        <end position="19"/>
    </location>
</feature>
<comment type="caution">
    <text evidence="3">The sequence shown here is derived from an EMBL/GenBank/DDBJ whole genome shotgun (WGS) entry which is preliminary data.</text>
</comment>
<name>A0A8H6RE64_9PEZI</name>
<feature type="chain" id="PRO_5034092773" description="Invertebrate defensins family profile domain-containing protein" evidence="2">
    <location>
        <begin position="20"/>
        <end position="75"/>
    </location>
</feature>
<sequence length="75" mass="7831">MQLQNLVAVLLAFVTFAVASPIVETREPQLNGALLCPLLGTPLCAPQCRLVTGADGQCAPNGKCYCADDKGTILN</sequence>
<comment type="similarity">
    <text evidence="1">Belongs to the invertebrate defensin family.</text>
</comment>
<organism evidence="3 4">
    <name type="scientific">Pseudocercospora fuligena</name>
    <dbReference type="NCBI Taxonomy" id="685502"/>
    <lineage>
        <taxon>Eukaryota</taxon>
        <taxon>Fungi</taxon>
        <taxon>Dikarya</taxon>
        <taxon>Ascomycota</taxon>
        <taxon>Pezizomycotina</taxon>
        <taxon>Dothideomycetes</taxon>
        <taxon>Dothideomycetidae</taxon>
        <taxon>Mycosphaerellales</taxon>
        <taxon>Mycosphaerellaceae</taxon>
        <taxon>Pseudocercospora</taxon>
    </lineage>
</organism>
<evidence type="ECO:0000256" key="2">
    <source>
        <dbReference type="SAM" id="SignalP"/>
    </source>
</evidence>